<feature type="compositionally biased region" description="Basic residues" evidence="14">
    <location>
        <begin position="1098"/>
        <end position="1113"/>
    </location>
</feature>
<dbReference type="PANTHER" id="PTHR10582">
    <property type="entry name" value="TRANSIENT RECEPTOR POTENTIAL ION CHANNEL PROTEIN"/>
    <property type="match status" value="1"/>
</dbReference>
<keyword evidence="5" id="KW-0107">Calcium channel</keyword>
<feature type="repeat" description="ANK" evidence="13">
    <location>
        <begin position="171"/>
        <end position="203"/>
    </location>
</feature>
<dbReference type="AlphaFoldDB" id="A0A9P0FGI8"/>
<evidence type="ECO:0000256" key="4">
    <source>
        <dbReference type="ARBA" id="ARBA00022568"/>
    </source>
</evidence>
<keyword evidence="8" id="KW-0106">Calcium</keyword>
<dbReference type="SMART" id="SM00248">
    <property type="entry name" value="ANK"/>
    <property type="match status" value="4"/>
</dbReference>
<evidence type="ECO:0000256" key="11">
    <source>
        <dbReference type="ARBA" id="ARBA00023136"/>
    </source>
</evidence>
<evidence type="ECO:0000256" key="15">
    <source>
        <dbReference type="SAM" id="Phobius"/>
    </source>
</evidence>
<keyword evidence="4" id="KW-0109">Calcium transport</keyword>
<evidence type="ECO:0000256" key="2">
    <source>
        <dbReference type="ARBA" id="ARBA00022448"/>
    </source>
</evidence>
<dbReference type="InterPro" id="IPR002110">
    <property type="entry name" value="Ankyrin_rpt"/>
</dbReference>
<evidence type="ECO:0000256" key="6">
    <source>
        <dbReference type="ARBA" id="ARBA00022692"/>
    </source>
</evidence>
<dbReference type="FunFam" id="1.10.287.70:FF:000132">
    <property type="entry name" value="OSMotic avoidance abnormal family member"/>
    <property type="match status" value="1"/>
</dbReference>
<feature type="region of interest" description="Disordered" evidence="14">
    <location>
        <begin position="988"/>
        <end position="1040"/>
    </location>
</feature>
<feature type="compositionally biased region" description="Basic and acidic residues" evidence="14">
    <location>
        <begin position="1004"/>
        <end position="1013"/>
    </location>
</feature>
<dbReference type="FunFam" id="1.25.40.20:FF:000185">
    <property type="entry name" value="OSMotic avoidance abnormal family member"/>
    <property type="match status" value="1"/>
</dbReference>
<gene>
    <name evidence="17" type="ORF">MELIAE_LOCUS6783</name>
</gene>
<evidence type="ECO:0000256" key="9">
    <source>
        <dbReference type="ARBA" id="ARBA00022989"/>
    </source>
</evidence>
<accession>A0A9P0FGI8</accession>
<evidence type="ECO:0000313" key="18">
    <source>
        <dbReference type="Proteomes" id="UP001154078"/>
    </source>
</evidence>
<dbReference type="InterPro" id="IPR024862">
    <property type="entry name" value="TRPV"/>
</dbReference>
<evidence type="ECO:0000256" key="14">
    <source>
        <dbReference type="SAM" id="MobiDB-lite"/>
    </source>
</evidence>
<evidence type="ECO:0000256" key="13">
    <source>
        <dbReference type="PROSITE-ProRule" id="PRU00023"/>
    </source>
</evidence>
<dbReference type="Pfam" id="PF00520">
    <property type="entry name" value="Ion_trans"/>
    <property type="match status" value="1"/>
</dbReference>
<organism evidence="17 18">
    <name type="scientific">Brassicogethes aeneus</name>
    <name type="common">Rape pollen beetle</name>
    <name type="synonym">Meligethes aeneus</name>
    <dbReference type="NCBI Taxonomy" id="1431903"/>
    <lineage>
        <taxon>Eukaryota</taxon>
        <taxon>Metazoa</taxon>
        <taxon>Ecdysozoa</taxon>
        <taxon>Arthropoda</taxon>
        <taxon>Hexapoda</taxon>
        <taxon>Insecta</taxon>
        <taxon>Pterygota</taxon>
        <taxon>Neoptera</taxon>
        <taxon>Endopterygota</taxon>
        <taxon>Coleoptera</taxon>
        <taxon>Polyphaga</taxon>
        <taxon>Cucujiformia</taxon>
        <taxon>Nitidulidae</taxon>
        <taxon>Meligethinae</taxon>
        <taxon>Brassicogethes</taxon>
    </lineage>
</organism>
<evidence type="ECO:0000256" key="7">
    <source>
        <dbReference type="ARBA" id="ARBA00022737"/>
    </source>
</evidence>
<proteinExistence type="predicted"/>
<feature type="transmembrane region" description="Helical" evidence="15">
    <location>
        <begin position="393"/>
        <end position="413"/>
    </location>
</feature>
<feature type="compositionally biased region" description="Basic and acidic residues" evidence="14">
    <location>
        <begin position="1030"/>
        <end position="1040"/>
    </location>
</feature>
<evidence type="ECO:0000256" key="1">
    <source>
        <dbReference type="ARBA" id="ARBA00004651"/>
    </source>
</evidence>
<feature type="compositionally biased region" description="Polar residues" evidence="14">
    <location>
        <begin position="1015"/>
        <end position="1029"/>
    </location>
</feature>
<dbReference type="Pfam" id="PF00023">
    <property type="entry name" value="Ank"/>
    <property type="match status" value="1"/>
</dbReference>
<feature type="transmembrane region" description="Helical" evidence="15">
    <location>
        <begin position="541"/>
        <end position="561"/>
    </location>
</feature>
<evidence type="ECO:0000256" key="3">
    <source>
        <dbReference type="ARBA" id="ARBA00022475"/>
    </source>
</evidence>
<reference evidence="17" key="1">
    <citation type="submission" date="2021-12" db="EMBL/GenBank/DDBJ databases">
        <authorList>
            <person name="King R."/>
        </authorList>
    </citation>
    <scope>NUCLEOTIDE SEQUENCE</scope>
</reference>
<keyword evidence="7" id="KW-0677">Repeat</keyword>
<dbReference type="InterPro" id="IPR036770">
    <property type="entry name" value="Ankyrin_rpt-contain_sf"/>
</dbReference>
<evidence type="ECO:0000256" key="5">
    <source>
        <dbReference type="ARBA" id="ARBA00022673"/>
    </source>
</evidence>
<keyword evidence="2" id="KW-0813">Transport</keyword>
<keyword evidence="3" id="KW-1003">Cell membrane</keyword>
<keyword evidence="10" id="KW-0406">Ion transport</keyword>
<dbReference type="SUPFAM" id="SSF48403">
    <property type="entry name" value="Ankyrin repeat"/>
    <property type="match status" value="1"/>
</dbReference>
<sequence>MGASVCKPCKRKQKTIPGGSILDRVISQSSNEDLCLLYKLANYKKGGELIDAYNTGGQFEVETLIREQFGQLMYHDGKGQIINRSEYLRWKFRDHDHVTLPIEASLSRYDPLGKWTDHEACWQMQYRGSLGESLVHVLIICDTKIHTRLARTLIKCFPRLAVDVVEGEEYLGASALHLAIAYSNNELVQDLVEAGANVNQRAIGSFFLPRDQQKPKPAKHTDYEGLAYLGEYPLAWAACCANESVYNLLLDNDAHPDYQDTFGNMILHMVVVCDKLDMFGYALRHPKLPASNGVINTAGLTPLTLACKLGRAEVFREMLELSAKEFWRYSNITCSAYTLNALDTLLPDGKTNWNSALFIILNGTKEEHLDMLDGGIIQRLLEEKWKTFARNQFLKRLLILVVHLIFLSLAMYLRPDDPDQPLLGWTDDPTVIARYGCEVGTLVGVLSYVVLQQGDEIRNQGLWTFLKQQSNSPPKAIFLFSNLLILACIPCRLHGDRKTEEAILVFAVPGSWFLLMFFAGAVRLTGPFVTMIYSMITGDMLTFGIIYTIVLFGFSQSFFFLYKGFPGVSGTLYANYPTTWMALFQITLGNYDYQELSLTTYPGVAKTVFALFMVFVPILLLNMLIAMMGNTYAHVIEQSEKEWMKQWAKIVIALERAIPQADAHHYLQEYSISLGPSDLDPNIEQRGVMVIKSKSKTRAKQRKGAVLNWKRVGKVTVRALKKKGLTGEEMRCLMWGRESINTPIKTKGKNKDPLADPTGPDLTNGFGNALTTALDVMAFTHEMDLNGAAQGLNLASNPVKPANMNIPDKVAMNNQINSALTAQTMSNITASAGESMLGTLSQITESKGLIQTTQQQMTTTTTTTTLVTQIKQPTIEQQPIIPTQQQKIVKIDTEDPLRDLVLFDSDKNCEQEKLNFLATTAANLKEQEVIQSQPSEQTKSVKNLAGIFAGTEAFVKKVEETVKKKYAALEPSDSEGLEEVLLGKISRTRRAKSAHLRNSSAKSRTSDKRRLMHSDSGSSNTDTVNSLDENNTKKNDDLDYAEERMRSVKESLKVDSSNIRPINLDVALGEEPLSATISDTLRIQGSGNGNEVESGNITKKKRKKRTKSCKNNR</sequence>
<dbReference type="GO" id="GO:0005886">
    <property type="term" value="C:plasma membrane"/>
    <property type="evidence" value="ECO:0007669"/>
    <property type="project" value="UniProtKB-SubCell"/>
</dbReference>
<feature type="transmembrane region" description="Helical" evidence="15">
    <location>
        <begin position="502"/>
        <end position="521"/>
    </location>
</feature>
<keyword evidence="13" id="KW-0040">ANK repeat</keyword>
<feature type="region of interest" description="Disordered" evidence="14">
    <location>
        <begin position="1081"/>
        <end position="1113"/>
    </location>
</feature>
<dbReference type="GO" id="GO:0098703">
    <property type="term" value="P:calcium ion import across plasma membrane"/>
    <property type="evidence" value="ECO:0007669"/>
    <property type="project" value="TreeGrafter"/>
</dbReference>
<dbReference type="GO" id="GO:0034703">
    <property type="term" value="C:cation channel complex"/>
    <property type="evidence" value="ECO:0007669"/>
    <property type="project" value="UniProtKB-ARBA"/>
</dbReference>
<keyword evidence="6 15" id="KW-0812">Transmembrane</keyword>
<evidence type="ECO:0000313" key="17">
    <source>
        <dbReference type="EMBL" id="CAH0555403.1"/>
    </source>
</evidence>
<dbReference type="EMBL" id="OV121135">
    <property type="protein sequence ID" value="CAH0555403.1"/>
    <property type="molecule type" value="Genomic_DNA"/>
</dbReference>
<keyword evidence="18" id="KW-1185">Reference proteome</keyword>
<comment type="subcellular location">
    <subcellularLocation>
        <location evidence="1">Cell membrane</location>
        <topology evidence="1">Multi-pass membrane protein</topology>
    </subcellularLocation>
</comment>
<dbReference type="OrthoDB" id="533508at2759"/>
<dbReference type="InterPro" id="IPR005821">
    <property type="entry name" value="Ion_trans_dom"/>
</dbReference>
<feature type="transmembrane region" description="Helical" evidence="15">
    <location>
        <begin position="603"/>
        <end position="625"/>
    </location>
</feature>
<dbReference type="GO" id="GO:0005262">
    <property type="term" value="F:calcium channel activity"/>
    <property type="evidence" value="ECO:0007669"/>
    <property type="project" value="UniProtKB-KW"/>
</dbReference>
<keyword evidence="12" id="KW-0407">Ion channel</keyword>
<keyword evidence="9 15" id="KW-1133">Transmembrane helix</keyword>
<dbReference type="PROSITE" id="PS50297">
    <property type="entry name" value="ANK_REP_REGION"/>
    <property type="match status" value="1"/>
</dbReference>
<keyword evidence="11 15" id="KW-0472">Membrane</keyword>
<dbReference type="Gene3D" id="1.25.40.20">
    <property type="entry name" value="Ankyrin repeat-containing domain"/>
    <property type="match status" value="1"/>
</dbReference>
<protein>
    <recommendedName>
        <fullName evidence="16">Ion transport domain-containing protein</fullName>
    </recommendedName>
</protein>
<name>A0A9P0FGI8_BRAAE</name>
<feature type="transmembrane region" description="Helical" evidence="15">
    <location>
        <begin position="573"/>
        <end position="591"/>
    </location>
</feature>
<evidence type="ECO:0000259" key="16">
    <source>
        <dbReference type="Pfam" id="PF00520"/>
    </source>
</evidence>
<evidence type="ECO:0000256" key="8">
    <source>
        <dbReference type="ARBA" id="ARBA00022837"/>
    </source>
</evidence>
<evidence type="ECO:0000256" key="12">
    <source>
        <dbReference type="ARBA" id="ARBA00023303"/>
    </source>
</evidence>
<evidence type="ECO:0000256" key="10">
    <source>
        <dbReference type="ARBA" id="ARBA00023065"/>
    </source>
</evidence>
<dbReference type="PANTHER" id="PTHR10582:SF2">
    <property type="entry name" value="INACTIVE"/>
    <property type="match status" value="1"/>
</dbReference>
<dbReference type="PROSITE" id="PS50088">
    <property type="entry name" value="ANK_REPEAT"/>
    <property type="match status" value="1"/>
</dbReference>
<feature type="domain" description="Ion transport" evidence="16">
    <location>
        <begin position="460"/>
        <end position="639"/>
    </location>
</feature>
<dbReference type="Proteomes" id="UP001154078">
    <property type="component" value="Chromosome 4"/>
</dbReference>